<gene>
    <name evidence="1" type="ORF">HMPREF1051_2634</name>
</gene>
<dbReference type="EMBL" id="AJMT01000177">
    <property type="protein sequence ID" value="EIG25296.1"/>
    <property type="molecule type" value="Genomic_DNA"/>
</dbReference>
<sequence>MSLPKGKLCLKADFHYLLVMFSTEGRLKNKNGVFRRPLLEI</sequence>
<accession>I2NHI5</accession>
<dbReference type="Proteomes" id="UP000004473">
    <property type="component" value="Unassembled WGS sequence"/>
</dbReference>
<reference evidence="1 2" key="1">
    <citation type="submission" date="2012-04" db="EMBL/GenBank/DDBJ databases">
        <authorList>
            <person name="Harkins D.M."/>
            <person name="Madupu R."/>
            <person name="Durkin A.S."/>
            <person name="Torralba M."/>
            <person name="Methe B."/>
            <person name="Sutton G.G."/>
            <person name="Nelson K.E."/>
        </authorList>
    </citation>
    <scope>NUCLEOTIDE SEQUENCE [LARGE SCALE GENOMIC DNA]</scope>
    <source>
        <strain evidence="1 2">VK64</strain>
    </source>
</reference>
<evidence type="ECO:0000313" key="1">
    <source>
        <dbReference type="EMBL" id="EIG25296.1"/>
    </source>
</evidence>
<name>I2NHI5_NEISI</name>
<proteinExistence type="predicted"/>
<protein>
    <submittedName>
        <fullName evidence="1">Uncharacterized protein</fullName>
    </submittedName>
</protein>
<dbReference type="PATRIC" id="fig|1095748.3.peg.2213"/>
<comment type="caution">
    <text evidence="1">The sequence shown here is derived from an EMBL/GenBank/DDBJ whole genome shotgun (WGS) entry which is preliminary data.</text>
</comment>
<dbReference type="AlphaFoldDB" id="I2NHI5"/>
<organism evidence="1 2">
    <name type="scientific">Neisseria sicca VK64</name>
    <dbReference type="NCBI Taxonomy" id="1095748"/>
    <lineage>
        <taxon>Bacteria</taxon>
        <taxon>Pseudomonadati</taxon>
        <taxon>Pseudomonadota</taxon>
        <taxon>Betaproteobacteria</taxon>
        <taxon>Neisseriales</taxon>
        <taxon>Neisseriaceae</taxon>
        <taxon>Neisseria</taxon>
    </lineage>
</organism>
<evidence type="ECO:0000313" key="2">
    <source>
        <dbReference type="Proteomes" id="UP000004473"/>
    </source>
</evidence>